<name>A0A7E4W1F3_PANRE</name>
<dbReference type="PANTHER" id="PTHR24366">
    <property type="entry name" value="IG(IMMUNOGLOBULIN) AND LRR(LEUCINE RICH REPEAT) DOMAINS"/>
    <property type="match status" value="1"/>
</dbReference>
<keyword evidence="3" id="KW-1185">Reference proteome</keyword>
<dbReference type="PANTHER" id="PTHR24366:SF96">
    <property type="entry name" value="LEUCINE RICH REPEAT CONTAINING 53"/>
    <property type="match status" value="1"/>
</dbReference>
<keyword evidence="2" id="KW-0677">Repeat</keyword>
<proteinExistence type="predicted"/>
<dbReference type="Proteomes" id="UP000492821">
    <property type="component" value="Unassembled WGS sequence"/>
</dbReference>
<reference evidence="4" key="2">
    <citation type="submission" date="2020-10" db="UniProtKB">
        <authorList>
            <consortium name="WormBaseParasite"/>
        </authorList>
    </citation>
    <scope>IDENTIFICATION</scope>
</reference>
<dbReference type="AlphaFoldDB" id="A0A7E4W1F3"/>
<dbReference type="PROSITE" id="PS51450">
    <property type="entry name" value="LRR"/>
    <property type="match status" value="1"/>
</dbReference>
<dbReference type="Gene3D" id="3.80.10.10">
    <property type="entry name" value="Ribonuclease Inhibitor"/>
    <property type="match status" value="1"/>
</dbReference>
<dbReference type="InterPro" id="IPR003591">
    <property type="entry name" value="Leu-rich_rpt_typical-subtyp"/>
</dbReference>
<evidence type="ECO:0000313" key="4">
    <source>
        <dbReference type="WBParaSite" id="Pan_g6259.t1"/>
    </source>
</evidence>
<organism evidence="3 4">
    <name type="scientific">Panagrellus redivivus</name>
    <name type="common">Microworm</name>
    <dbReference type="NCBI Taxonomy" id="6233"/>
    <lineage>
        <taxon>Eukaryota</taxon>
        <taxon>Metazoa</taxon>
        <taxon>Ecdysozoa</taxon>
        <taxon>Nematoda</taxon>
        <taxon>Chromadorea</taxon>
        <taxon>Rhabditida</taxon>
        <taxon>Tylenchina</taxon>
        <taxon>Panagrolaimomorpha</taxon>
        <taxon>Panagrolaimoidea</taxon>
        <taxon>Panagrolaimidae</taxon>
        <taxon>Panagrellus</taxon>
    </lineage>
</organism>
<evidence type="ECO:0000313" key="3">
    <source>
        <dbReference type="Proteomes" id="UP000492821"/>
    </source>
</evidence>
<evidence type="ECO:0000256" key="2">
    <source>
        <dbReference type="ARBA" id="ARBA00022737"/>
    </source>
</evidence>
<keyword evidence="1" id="KW-0433">Leucine-rich repeat</keyword>
<reference evidence="3" key="1">
    <citation type="journal article" date="2013" name="Genetics">
        <title>The draft genome and transcriptome of Panagrellus redivivus are shaped by the harsh demands of a free-living lifestyle.</title>
        <authorList>
            <person name="Srinivasan J."/>
            <person name="Dillman A.R."/>
            <person name="Macchietto M.G."/>
            <person name="Heikkinen L."/>
            <person name="Lakso M."/>
            <person name="Fracchia K.M."/>
            <person name="Antoshechkin I."/>
            <person name="Mortazavi A."/>
            <person name="Wong G."/>
            <person name="Sternberg P.W."/>
        </authorList>
    </citation>
    <scope>NUCLEOTIDE SEQUENCE [LARGE SCALE GENOMIC DNA]</scope>
    <source>
        <strain evidence="3">MT8872</strain>
    </source>
</reference>
<dbReference type="SMART" id="SM00369">
    <property type="entry name" value="LRR_TYP"/>
    <property type="match status" value="3"/>
</dbReference>
<dbReference type="InterPro" id="IPR001611">
    <property type="entry name" value="Leu-rich_rpt"/>
</dbReference>
<dbReference type="InterPro" id="IPR032675">
    <property type="entry name" value="LRR_dom_sf"/>
</dbReference>
<dbReference type="Pfam" id="PF00560">
    <property type="entry name" value="LRR_1"/>
    <property type="match status" value="2"/>
</dbReference>
<dbReference type="SUPFAM" id="SSF52058">
    <property type="entry name" value="L domain-like"/>
    <property type="match status" value="1"/>
</dbReference>
<sequence length="179" mass="19875">MSNFTGLKSLSLGHNLLRNKSAVVLNNIPNLIDLNLAGNGFSTLDAFNLTDVPVKNLNLSHNHLSSTLDFTNFTSLTELNLDDNQLTTLPIFPETLEKLNLNNNKLEGDLIFPENNLTEVQLNGNKVTSKNEDAFNKIRKDSDTLESTTVSVSNVTELPPGMHWINFQVFPTFMVVYGP</sequence>
<accession>A0A7E4W1F3</accession>
<protein>
    <submittedName>
        <fullName evidence="4">LRRCT domain-containing protein</fullName>
    </submittedName>
</protein>
<dbReference type="WBParaSite" id="Pan_g6259.t1">
    <property type="protein sequence ID" value="Pan_g6259.t1"/>
    <property type="gene ID" value="Pan_g6259"/>
</dbReference>
<evidence type="ECO:0000256" key="1">
    <source>
        <dbReference type="ARBA" id="ARBA00022614"/>
    </source>
</evidence>